<dbReference type="AlphaFoldDB" id="A0A3N4HZ89"/>
<name>A0A3N4HZ89_ASCIM</name>
<reference evidence="2 3" key="1">
    <citation type="journal article" date="2018" name="Nat. Ecol. Evol.">
        <title>Pezizomycetes genomes reveal the molecular basis of ectomycorrhizal truffle lifestyle.</title>
        <authorList>
            <person name="Murat C."/>
            <person name="Payen T."/>
            <person name="Noel B."/>
            <person name="Kuo A."/>
            <person name="Morin E."/>
            <person name="Chen J."/>
            <person name="Kohler A."/>
            <person name="Krizsan K."/>
            <person name="Balestrini R."/>
            <person name="Da Silva C."/>
            <person name="Montanini B."/>
            <person name="Hainaut M."/>
            <person name="Levati E."/>
            <person name="Barry K.W."/>
            <person name="Belfiori B."/>
            <person name="Cichocki N."/>
            <person name="Clum A."/>
            <person name="Dockter R.B."/>
            <person name="Fauchery L."/>
            <person name="Guy J."/>
            <person name="Iotti M."/>
            <person name="Le Tacon F."/>
            <person name="Lindquist E.A."/>
            <person name="Lipzen A."/>
            <person name="Malagnac F."/>
            <person name="Mello A."/>
            <person name="Molinier V."/>
            <person name="Miyauchi S."/>
            <person name="Poulain J."/>
            <person name="Riccioni C."/>
            <person name="Rubini A."/>
            <person name="Sitrit Y."/>
            <person name="Splivallo R."/>
            <person name="Traeger S."/>
            <person name="Wang M."/>
            <person name="Zifcakova L."/>
            <person name="Wipf D."/>
            <person name="Zambonelli A."/>
            <person name="Paolocci F."/>
            <person name="Nowrousian M."/>
            <person name="Ottonello S."/>
            <person name="Baldrian P."/>
            <person name="Spatafora J.W."/>
            <person name="Henrissat B."/>
            <person name="Nagy L.G."/>
            <person name="Aury J.M."/>
            <person name="Wincker P."/>
            <person name="Grigoriev I.V."/>
            <person name="Bonfante P."/>
            <person name="Martin F.M."/>
        </authorList>
    </citation>
    <scope>NUCLEOTIDE SEQUENCE [LARGE SCALE GENOMIC DNA]</scope>
    <source>
        <strain evidence="2 3">RN42</strain>
    </source>
</reference>
<feature type="compositionally biased region" description="Polar residues" evidence="1">
    <location>
        <begin position="51"/>
        <end position="60"/>
    </location>
</feature>
<evidence type="ECO:0000256" key="1">
    <source>
        <dbReference type="SAM" id="MobiDB-lite"/>
    </source>
</evidence>
<proteinExistence type="predicted"/>
<protein>
    <submittedName>
        <fullName evidence="2">Uncharacterized protein</fullName>
    </submittedName>
</protein>
<accession>A0A3N4HZ89</accession>
<evidence type="ECO:0000313" key="3">
    <source>
        <dbReference type="Proteomes" id="UP000275078"/>
    </source>
</evidence>
<dbReference type="Proteomes" id="UP000275078">
    <property type="component" value="Unassembled WGS sequence"/>
</dbReference>
<feature type="region of interest" description="Disordered" evidence="1">
    <location>
        <begin position="1"/>
        <end position="67"/>
    </location>
</feature>
<organism evidence="2 3">
    <name type="scientific">Ascobolus immersus RN42</name>
    <dbReference type="NCBI Taxonomy" id="1160509"/>
    <lineage>
        <taxon>Eukaryota</taxon>
        <taxon>Fungi</taxon>
        <taxon>Dikarya</taxon>
        <taxon>Ascomycota</taxon>
        <taxon>Pezizomycotina</taxon>
        <taxon>Pezizomycetes</taxon>
        <taxon>Pezizales</taxon>
        <taxon>Ascobolaceae</taxon>
        <taxon>Ascobolus</taxon>
    </lineage>
</organism>
<dbReference type="EMBL" id="ML119775">
    <property type="protein sequence ID" value="RPA74984.1"/>
    <property type="molecule type" value="Genomic_DNA"/>
</dbReference>
<gene>
    <name evidence="2" type="ORF">BJ508DRAFT_312402</name>
</gene>
<feature type="compositionally biased region" description="Basic and acidic residues" evidence="1">
    <location>
        <begin position="15"/>
        <end position="27"/>
    </location>
</feature>
<evidence type="ECO:0000313" key="2">
    <source>
        <dbReference type="EMBL" id="RPA74984.1"/>
    </source>
</evidence>
<keyword evidence="3" id="KW-1185">Reference proteome</keyword>
<sequence length="117" mass="12843">MANVPEDPTARKRQASRDLTPDAEHPLKHNRQQTNDSAPIPEAAMRLAASATRSASPNTEIENEGIHRANNLPKSLFLAAVEMAKTGIYNPVLPSSLKEGERYRGISYRRGNSSTAY</sequence>